<dbReference type="EMBL" id="AZBU02000001">
    <property type="protein sequence ID" value="TMS38494.1"/>
    <property type="molecule type" value="Genomic_DNA"/>
</dbReference>
<reference evidence="1 2" key="1">
    <citation type="journal article" date="2015" name="Genome Biol.">
        <title>Comparative genomics of Steinernema reveals deeply conserved gene regulatory networks.</title>
        <authorList>
            <person name="Dillman A.R."/>
            <person name="Macchietto M."/>
            <person name="Porter C.F."/>
            <person name="Rogers A."/>
            <person name="Williams B."/>
            <person name="Antoshechkin I."/>
            <person name="Lee M.M."/>
            <person name="Goodwin Z."/>
            <person name="Lu X."/>
            <person name="Lewis E.E."/>
            <person name="Goodrich-Blair H."/>
            <person name="Stock S.P."/>
            <person name="Adams B.J."/>
            <person name="Sternberg P.W."/>
            <person name="Mortazavi A."/>
        </authorList>
    </citation>
    <scope>NUCLEOTIDE SEQUENCE [LARGE SCALE GENOMIC DNA]</scope>
    <source>
        <strain evidence="1 2">ALL</strain>
    </source>
</reference>
<comment type="caution">
    <text evidence="1">The sequence shown here is derived from an EMBL/GenBank/DDBJ whole genome shotgun (WGS) entry which is preliminary data.</text>
</comment>
<protein>
    <submittedName>
        <fullName evidence="1">Uncharacterized protein</fullName>
    </submittedName>
</protein>
<evidence type="ECO:0000313" key="2">
    <source>
        <dbReference type="Proteomes" id="UP000298663"/>
    </source>
</evidence>
<gene>
    <name evidence="1" type="ORF">L596_005210</name>
</gene>
<accession>A0A4U8UZC2</accession>
<sequence length="228" mass="25316">MLLCIDCFGDTVGTGSQMLLSLSDRFHEAESSVKWCSEILFQSCTARYSMNDQCYTVVNLAHRLTFRGCFAYKRAQVLEHSADHFYCLTSTSTMLKITSTSGKPTILNLNNQKVLSAVLLILVLLATECSSSALLDMYERLQRKAMASNIVLKDQPIALNVPEKPVITEASKPLEPHLKKLRKGYKLPIHGLDVVTPPTVTVQHKPGQTSLKSAAHILNRVNSVLLRI</sequence>
<proteinExistence type="predicted"/>
<evidence type="ECO:0000313" key="1">
    <source>
        <dbReference type="EMBL" id="TMS38494.1"/>
    </source>
</evidence>
<dbReference type="Proteomes" id="UP000298663">
    <property type="component" value="Unassembled WGS sequence"/>
</dbReference>
<reference evidence="1 2" key="2">
    <citation type="journal article" date="2019" name="G3 (Bethesda)">
        <title>Hybrid Assembly of the Genome of the Entomopathogenic Nematode Steinernema carpocapsae Identifies the X-Chromosome.</title>
        <authorList>
            <person name="Serra L."/>
            <person name="Macchietto M."/>
            <person name="Macias-Munoz A."/>
            <person name="McGill C.J."/>
            <person name="Rodriguez I.M."/>
            <person name="Rodriguez B."/>
            <person name="Murad R."/>
            <person name="Mortazavi A."/>
        </authorList>
    </citation>
    <scope>NUCLEOTIDE SEQUENCE [LARGE SCALE GENOMIC DNA]</scope>
    <source>
        <strain evidence="1 2">ALL</strain>
    </source>
</reference>
<organism evidence="1 2">
    <name type="scientific">Steinernema carpocapsae</name>
    <name type="common">Entomopathogenic nematode</name>
    <dbReference type="NCBI Taxonomy" id="34508"/>
    <lineage>
        <taxon>Eukaryota</taxon>
        <taxon>Metazoa</taxon>
        <taxon>Ecdysozoa</taxon>
        <taxon>Nematoda</taxon>
        <taxon>Chromadorea</taxon>
        <taxon>Rhabditida</taxon>
        <taxon>Tylenchina</taxon>
        <taxon>Panagrolaimomorpha</taxon>
        <taxon>Strongyloidoidea</taxon>
        <taxon>Steinernematidae</taxon>
        <taxon>Steinernema</taxon>
    </lineage>
</organism>
<keyword evidence="2" id="KW-1185">Reference proteome</keyword>
<name>A0A4U8UZC2_STECR</name>
<dbReference type="OrthoDB" id="10533097at2759"/>
<dbReference type="AlphaFoldDB" id="A0A4U8UZC2"/>